<evidence type="ECO:0008006" key="3">
    <source>
        <dbReference type="Google" id="ProtNLM"/>
    </source>
</evidence>
<dbReference type="OrthoDB" id="5517693at2"/>
<proteinExistence type="predicted"/>
<name>A0A1Q5PKF6_9ACTO</name>
<dbReference type="STRING" id="156892.BM477_07030"/>
<reference evidence="2" key="1">
    <citation type="submission" date="2016-11" db="EMBL/GenBank/DDBJ databases">
        <title>Actinomyces gypaetusis sp. nov. isolated from Gypaetus barbatus in Qinghai Tibet Plateau China.</title>
        <authorList>
            <person name="Meng X."/>
        </authorList>
    </citation>
    <scope>NUCLEOTIDE SEQUENCE [LARGE SCALE GENOMIC DNA]</scope>
    <source>
        <strain evidence="2">DSM 15383</strain>
    </source>
</reference>
<dbReference type="AlphaFoldDB" id="A0A1Q5PKF6"/>
<comment type="caution">
    <text evidence="1">The sequence shown here is derived from an EMBL/GenBank/DDBJ whole genome shotgun (WGS) entry which is preliminary data.</text>
</comment>
<sequence>MTISCDDIQITPAQQLTRSTITRALQPPKQGQTPPEYVRIKHGHYLQTPQNLNEKDIYEAKLIAGLARLKATSEAQKHTVFTLESACLLYGFNINNANPPISIVRPVSSNRHRYRYPPLWLAGNYISGVAVEPITCKVSPLRVRKVQGMLAVEPIELICTLLRRRPPLPAMIAVDSACQQLCKADARHREQTELRFAQLKEQVLQRLEELRHCKGYHQAKELAALMTPWAQSPLETRFRLICAAWDFPSPILQHLVRAEGEKFFLDAFFPESAVGVEIDGLSKYQTPNALAQEKRRHHKIERQGIHLIRFTFDDLRNPVSVQRELASLMPQVMVAPRVRLYLLAGW</sequence>
<dbReference type="EMBL" id="MPDM01000008">
    <property type="protein sequence ID" value="OKL46700.1"/>
    <property type="molecule type" value="Genomic_DNA"/>
</dbReference>
<protein>
    <recommendedName>
        <fullName evidence="3">DUF559 domain-containing protein</fullName>
    </recommendedName>
</protein>
<keyword evidence="2" id="KW-1185">Reference proteome</keyword>
<gene>
    <name evidence="1" type="ORF">BM477_07030</name>
</gene>
<accession>A0A1Q5PKF6</accession>
<dbReference type="RefSeq" id="WP_075361987.1">
    <property type="nucleotide sequence ID" value="NZ_MPDM01000008.1"/>
</dbReference>
<evidence type="ECO:0000313" key="2">
    <source>
        <dbReference type="Proteomes" id="UP000186465"/>
    </source>
</evidence>
<evidence type="ECO:0000313" key="1">
    <source>
        <dbReference type="EMBL" id="OKL46700.1"/>
    </source>
</evidence>
<organism evidence="1 2">
    <name type="scientific">Boudabousia marimammalium</name>
    <dbReference type="NCBI Taxonomy" id="156892"/>
    <lineage>
        <taxon>Bacteria</taxon>
        <taxon>Bacillati</taxon>
        <taxon>Actinomycetota</taxon>
        <taxon>Actinomycetes</taxon>
        <taxon>Actinomycetales</taxon>
        <taxon>Actinomycetaceae</taxon>
        <taxon>Boudabousia</taxon>
    </lineage>
</organism>
<dbReference type="Gene3D" id="3.40.960.10">
    <property type="entry name" value="VSR Endonuclease"/>
    <property type="match status" value="1"/>
</dbReference>
<dbReference type="Proteomes" id="UP000186465">
    <property type="component" value="Unassembled WGS sequence"/>
</dbReference>